<protein>
    <submittedName>
        <fullName evidence="1">Uncharacterized protein</fullName>
    </submittedName>
</protein>
<dbReference type="RefSeq" id="WP_344677405.1">
    <property type="nucleotide sequence ID" value="NZ_BAAAUX010000001.1"/>
</dbReference>
<reference evidence="1 2" key="1">
    <citation type="journal article" date="2019" name="Int. J. Syst. Evol. Microbiol.">
        <title>The Global Catalogue of Microorganisms (GCM) 10K type strain sequencing project: providing services to taxonomists for standard genome sequencing and annotation.</title>
        <authorList>
            <consortium name="The Broad Institute Genomics Platform"/>
            <consortium name="The Broad Institute Genome Sequencing Center for Infectious Disease"/>
            <person name="Wu L."/>
            <person name="Ma J."/>
        </authorList>
    </citation>
    <scope>NUCLEOTIDE SEQUENCE [LARGE SCALE GENOMIC DNA]</scope>
    <source>
        <strain evidence="1 2">JCM 9383</strain>
    </source>
</reference>
<dbReference type="EMBL" id="BAAAUX010000001">
    <property type="protein sequence ID" value="GAA2773985.1"/>
    <property type="molecule type" value="Genomic_DNA"/>
</dbReference>
<accession>A0ABN3V0Q1</accession>
<proteinExistence type="predicted"/>
<evidence type="ECO:0000313" key="1">
    <source>
        <dbReference type="EMBL" id="GAA2773985.1"/>
    </source>
</evidence>
<gene>
    <name evidence="1" type="ORF">GCM10010470_02240</name>
</gene>
<comment type="caution">
    <text evidence="1">The sequence shown here is derived from an EMBL/GenBank/DDBJ whole genome shotgun (WGS) entry which is preliminary data.</text>
</comment>
<organism evidence="1 2">
    <name type="scientific">Saccharopolyspora taberi</name>
    <dbReference type="NCBI Taxonomy" id="60895"/>
    <lineage>
        <taxon>Bacteria</taxon>
        <taxon>Bacillati</taxon>
        <taxon>Actinomycetota</taxon>
        <taxon>Actinomycetes</taxon>
        <taxon>Pseudonocardiales</taxon>
        <taxon>Pseudonocardiaceae</taxon>
        <taxon>Saccharopolyspora</taxon>
    </lineage>
</organism>
<sequence>MQFEELPIALEQINPSSMAAHLDPTRPYDGQPQTAYGERGRTEIRGITFRDLRDAFIRACFESSGLPIEQWPGSVYDLPWSDMDIIAVAQNMANNVEKAMGIYPNVPRLLPADPTEPHWCGSNRGVDTWTSHSGPCPD</sequence>
<dbReference type="Proteomes" id="UP001500979">
    <property type="component" value="Unassembled WGS sequence"/>
</dbReference>
<evidence type="ECO:0000313" key="2">
    <source>
        <dbReference type="Proteomes" id="UP001500979"/>
    </source>
</evidence>
<name>A0ABN3V0Q1_9PSEU</name>
<keyword evidence="2" id="KW-1185">Reference proteome</keyword>